<dbReference type="STRING" id="1618756.UV12_C0002G0114"/>
<evidence type="ECO:0000256" key="9">
    <source>
        <dbReference type="ARBA" id="ARBA00022801"/>
    </source>
</evidence>
<evidence type="ECO:0000256" key="6">
    <source>
        <dbReference type="ARBA" id="ARBA00022670"/>
    </source>
</evidence>
<evidence type="ECO:0000313" key="20">
    <source>
        <dbReference type="EMBL" id="KKS48265.1"/>
    </source>
</evidence>
<name>A0A0G0ZHR1_9BACT</name>
<comment type="similarity">
    <text evidence="3">In the N-terminal section; belongs to the glycosyltransferase 51 family.</text>
</comment>
<dbReference type="InterPro" id="IPR050396">
    <property type="entry name" value="Glycosyltr_51/Transpeptidase"/>
</dbReference>
<dbReference type="InterPro" id="IPR036950">
    <property type="entry name" value="PBP_transglycosylase"/>
</dbReference>
<dbReference type="GO" id="GO:0006508">
    <property type="term" value="P:proteolysis"/>
    <property type="evidence" value="ECO:0007669"/>
    <property type="project" value="UniProtKB-KW"/>
</dbReference>
<protein>
    <submittedName>
        <fullName evidence="20">Uncharacterized protein</fullName>
    </submittedName>
</protein>
<dbReference type="GO" id="GO:0008360">
    <property type="term" value="P:regulation of cell shape"/>
    <property type="evidence" value="ECO:0007669"/>
    <property type="project" value="UniProtKB-KW"/>
</dbReference>
<sequence>MARRTHSRKKRIRSFLHHLKTVFLFFIGSAFLFASTIILWASFMKLPDFAGFHERKIAQSTKIYDRTGEILLYDVHQNIKRTIVPFEEISPLVKKAVVAIEDTAFYEHMGISLRGIARAVLYGGTRGGGSTITQQVVKKTLLTDEKLITRKMKEIILSFRLEQAFTKYEILALYLNEIPYGGSIYGVGEASAAFFGKTPSDLTLAQAAYLAAIPNAPTYFSPYGNHRDKLDERKELVLKRMHALGFITSDEYAEAKIEKVEFLPREKYGIKAPHFVEWVKEYLVTKYGELAIEENGYRVITTLDYELQKKAEEIIVSRGPDIEKNFQATNMAIVAISPTSGQVLSMVGSRDYFNVEKEGNFNVTLAHRQPGSTFKPFVYGTAFMKGYTPETTLFDLPTNFSTNCDAKGTPLSPGIKPEDCYMPENYDGKYRGPVSMRDALAQSLNIPAVKTLYLAGITDSLTMARRMGIESLGGANQYGLTLVLGGGEVSLLDLTSAYGVFANDGVRNPTTRILRIEDREGKIIEEYKQASEQVVPSEIARKVTNILADNVARTPEFGANSALYFPGKDVAVKTGTTNDFRDVWTVGYTPHIAVGMWAGNNDNTPLHKNIAGFIITPVWHDFMVEAMKLTPSERFIQPETEDLTALPAPLQGIWKGGEKYIIDKASGNLATQSTPVEMKSVEVVSDVHNILHWINKSAPRGLPLLTPQNDPQYALWEIPVREWVLTQSINEGDRSSIPSDYDTSRTPESLPVISLFGTDFSTVHKIDEVVTISVSVASKYPVNRVEFFVNNELLEQKTSEPFSISFTPNSLTSVLVNNIITVVVYDSIFNKGVHTTQLQIEQ</sequence>
<dbReference type="GO" id="GO:0030288">
    <property type="term" value="C:outer membrane-bounded periplasmic space"/>
    <property type="evidence" value="ECO:0007669"/>
    <property type="project" value="TreeGrafter"/>
</dbReference>
<keyword evidence="8" id="KW-0808">Transferase</keyword>
<dbReference type="InterPro" id="IPR001264">
    <property type="entry name" value="Glyco_trans_51"/>
</dbReference>
<organism evidence="20 21">
    <name type="scientific">Candidatus Nomurabacteria bacterium GW2011_GWC2_42_20</name>
    <dbReference type="NCBI Taxonomy" id="1618756"/>
    <lineage>
        <taxon>Bacteria</taxon>
        <taxon>Candidatus Nomuraibacteriota</taxon>
    </lineage>
</organism>
<feature type="domain" description="Glycosyl transferase family 51" evidence="19">
    <location>
        <begin position="75"/>
        <end position="242"/>
    </location>
</feature>
<comment type="similarity">
    <text evidence="2">In the C-terminal section; belongs to the transpeptidase family.</text>
</comment>
<dbReference type="Proteomes" id="UP000034704">
    <property type="component" value="Unassembled WGS sequence"/>
</dbReference>
<keyword evidence="17" id="KW-1133">Transmembrane helix</keyword>
<keyword evidence="13" id="KW-0511">Multifunctional enzyme</keyword>
<proteinExistence type="inferred from homology"/>
<evidence type="ECO:0000256" key="8">
    <source>
        <dbReference type="ARBA" id="ARBA00022679"/>
    </source>
</evidence>
<comment type="subcellular location">
    <subcellularLocation>
        <location evidence="1">Cell membrane</location>
    </subcellularLocation>
</comment>
<keyword evidence="5" id="KW-0121">Carboxypeptidase</keyword>
<dbReference type="PATRIC" id="fig|1618756.3.peg.233"/>
<comment type="catalytic activity">
    <reaction evidence="16">
        <text>[GlcNAc-(1-&gt;4)-Mur2Ac(oyl-L-Ala-gamma-D-Glu-L-Lys-D-Ala-D-Ala)](n)-di-trans,octa-cis-undecaprenyl diphosphate + beta-D-GlcNAc-(1-&gt;4)-Mur2Ac(oyl-L-Ala-gamma-D-Glu-L-Lys-D-Ala-D-Ala)-di-trans,octa-cis-undecaprenyl diphosphate = [GlcNAc-(1-&gt;4)-Mur2Ac(oyl-L-Ala-gamma-D-Glu-L-Lys-D-Ala-D-Ala)](n+1)-di-trans,octa-cis-undecaprenyl diphosphate + di-trans,octa-cis-undecaprenyl diphosphate + H(+)</text>
        <dbReference type="Rhea" id="RHEA:23708"/>
        <dbReference type="Rhea" id="RHEA-COMP:9602"/>
        <dbReference type="Rhea" id="RHEA-COMP:9603"/>
        <dbReference type="ChEBI" id="CHEBI:15378"/>
        <dbReference type="ChEBI" id="CHEBI:58405"/>
        <dbReference type="ChEBI" id="CHEBI:60033"/>
        <dbReference type="ChEBI" id="CHEBI:78435"/>
        <dbReference type="EC" id="2.4.99.28"/>
    </reaction>
</comment>
<dbReference type="SUPFAM" id="SSF56601">
    <property type="entry name" value="beta-lactamase/transpeptidase-like"/>
    <property type="match status" value="1"/>
</dbReference>
<dbReference type="InterPro" id="IPR023346">
    <property type="entry name" value="Lysozyme-like_dom_sf"/>
</dbReference>
<dbReference type="AlphaFoldDB" id="A0A0G0ZHR1"/>
<evidence type="ECO:0000256" key="15">
    <source>
        <dbReference type="ARBA" id="ARBA00034000"/>
    </source>
</evidence>
<dbReference type="Gene3D" id="2.60.40.10">
    <property type="entry name" value="Immunoglobulins"/>
    <property type="match status" value="1"/>
</dbReference>
<dbReference type="GO" id="GO:0005886">
    <property type="term" value="C:plasma membrane"/>
    <property type="evidence" value="ECO:0007669"/>
    <property type="project" value="UniProtKB-SubCell"/>
</dbReference>
<dbReference type="EMBL" id="LCDG01000002">
    <property type="protein sequence ID" value="KKS48265.1"/>
    <property type="molecule type" value="Genomic_DNA"/>
</dbReference>
<gene>
    <name evidence="20" type="ORF">UV12_C0002G0114</name>
</gene>
<dbReference type="InterPro" id="IPR013783">
    <property type="entry name" value="Ig-like_fold"/>
</dbReference>
<dbReference type="GO" id="GO:0009252">
    <property type="term" value="P:peptidoglycan biosynthetic process"/>
    <property type="evidence" value="ECO:0007669"/>
    <property type="project" value="UniProtKB-KW"/>
</dbReference>
<evidence type="ECO:0000256" key="4">
    <source>
        <dbReference type="ARBA" id="ARBA00022475"/>
    </source>
</evidence>
<dbReference type="FunFam" id="1.10.3810.10:FF:000001">
    <property type="entry name" value="Penicillin-binding protein 1A"/>
    <property type="match status" value="1"/>
</dbReference>
<evidence type="ECO:0000259" key="19">
    <source>
        <dbReference type="Pfam" id="PF00912"/>
    </source>
</evidence>
<dbReference type="GO" id="GO:0009002">
    <property type="term" value="F:serine-type D-Ala-D-Ala carboxypeptidase activity"/>
    <property type="evidence" value="ECO:0007669"/>
    <property type="project" value="UniProtKB-EC"/>
</dbReference>
<evidence type="ECO:0000256" key="13">
    <source>
        <dbReference type="ARBA" id="ARBA00023268"/>
    </source>
</evidence>
<keyword evidence="10" id="KW-0133">Cell shape</keyword>
<dbReference type="GO" id="GO:0071555">
    <property type="term" value="P:cell wall organization"/>
    <property type="evidence" value="ECO:0007669"/>
    <property type="project" value="UniProtKB-KW"/>
</dbReference>
<dbReference type="GO" id="GO:0008955">
    <property type="term" value="F:peptidoglycan glycosyltransferase activity"/>
    <property type="evidence" value="ECO:0007669"/>
    <property type="project" value="UniProtKB-EC"/>
</dbReference>
<dbReference type="Pfam" id="PF17957">
    <property type="entry name" value="Big_7"/>
    <property type="match status" value="1"/>
</dbReference>
<keyword evidence="17" id="KW-0812">Transmembrane</keyword>
<keyword evidence="14" id="KW-0961">Cell wall biogenesis/degradation</keyword>
<keyword evidence="11" id="KW-0573">Peptidoglycan synthesis</keyword>
<dbReference type="Gene3D" id="3.40.710.10">
    <property type="entry name" value="DD-peptidase/beta-lactamase superfamily"/>
    <property type="match status" value="1"/>
</dbReference>
<dbReference type="InterPro" id="IPR012338">
    <property type="entry name" value="Beta-lactam/transpept-like"/>
</dbReference>
<feature type="domain" description="Penicillin-binding protein transpeptidase" evidence="18">
    <location>
        <begin position="331"/>
        <end position="598"/>
    </location>
</feature>
<evidence type="ECO:0000256" key="5">
    <source>
        <dbReference type="ARBA" id="ARBA00022645"/>
    </source>
</evidence>
<evidence type="ECO:0000256" key="14">
    <source>
        <dbReference type="ARBA" id="ARBA00023316"/>
    </source>
</evidence>
<keyword evidence="7" id="KW-0328">Glycosyltransferase</keyword>
<evidence type="ECO:0000256" key="1">
    <source>
        <dbReference type="ARBA" id="ARBA00004236"/>
    </source>
</evidence>
<reference evidence="20 21" key="1">
    <citation type="journal article" date="2015" name="Nature">
        <title>rRNA introns, odd ribosomes, and small enigmatic genomes across a large radiation of phyla.</title>
        <authorList>
            <person name="Brown C.T."/>
            <person name="Hug L.A."/>
            <person name="Thomas B.C."/>
            <person name="Sharon I."/>
            <person name="Castelle C.J."/>
            <person name="Singh A."/>
            <person name="Wilkins M.J."/>
            <person name="Williams K.H."/>
            <person name="Banfield J.F."/>
        </authorList>
    </citation>
    <scope>NUCLEOTIDE SEQUENCE [LARGE SCALE GENOMIC DNA]</scope>
</reference>
<evidence type="ECO:0000256" key="3">
    <source>
        <dbReference type="ARBA" id="ARBA00007739"/>
    </source>
</evidence>
<dbReference type="SUPFAM" id="SSF53955">
    <property type="entry name" value="Lysozyme-like"/>
    <property type="match status" value="1"/>
</dbReference>
<dbReference type="PANTHER" id="PTHR32282">
    <property type="entry name" value="BINDING PROTEIN TRANSPEPTIDASE, PUTATIVE-RELATED"/>
    <property type="match status" value="1"/>
</dbReference>
<feature type="transmembrane region" description="Helical" evidence="17">
    <location>
        <begin position="21"/>
        <end position="43"/>
    </location>
</feature>
<dbReference type="Pfam" id="PF00912">
    <property type="entry name" value="Transgly"/>
    <property type="match status" value="1"/>
</dbReference>
<evidence type="ECO:0000256" key="12">
    <source>
        <dbReference type="ARBA" id="ARBA00023136"/>
    </source>
</evidence>
<evidence type="ECO:0000256" key="16">
    <source>
        <dbReference type="ARBA" id="ARBA00049902"/>
    </source>
</evidence>
<keyword evidence="6" id="KW-0645">Protease</keyword>
<evidence type="ECO:0000259" key="18">
    <source>
        <dbReference type="Pfam" id="PF00905"/>
    </source>
</evidence>
<dbReference type="GO" id="GO:0008658">
    <property type="term" value="F:penicillin binding"/>
    <property type="evidence" value="ECO:0007669"/>
    <property type="project" value="InterPro"/>
</dbReference>
<dbReference type="PANTHER" id="PTHR32282:SF11">
    <property type="entry name" value="PENICILLIN-BINDING PROTEIN 1B"/>
    <property type="match status" value="1"/>
</dbReference>
<dbReference type="Gene3D" id="1.10.3810.10">
    <property type="entry name" value="Biosynthetic peptidoglycan transglycosylase-like"/>
    <property type="match status" value="1"/>
</dbReference>
<evidence type="ECO:0000256" key="10">
    <source>
        <dbReference type="ARBA" id="ARBA00022960"/>
    </source>
</evidence>
<keyword evidence="9" id="KW-0378">Hydrolase</keyword>
<dbReference type="InterPro" id="IPR001460">
    <property type="entry name" value="PCN-bd_Tpept"/>
</dbReference>
<evidence type="ECO:0000256" key="17">
    <source>
        <dbReference type="SAM" id="Phobius"/>
    </source>
</evidence>
<evidence type="ECO:0000256" key="11">
    <source>
        <dbReference type="ARBA" id="ARBA00022984"/>
    </source>
</evidence>
<keyword evidence="4" id="KW-1003">Cell membrane</keyword>
<accession>A0A0G0ZHR1</accession>
<dbReference type="Pfam" id="PF00905">
    <property type="entry name" value="Transpeptidase"/>
    <property type="match status" value="1"/>
</dbReference>
<evidence type="ECO:0000256" key="2">
    <source>
        <dbReference type="ARBA" id="ARBA00007090"/>
    </source>
</evidence>
<comment type="catalytic activity">
    <reaction evidence="15">
        <text>Preferential cleavage: (Ac)2-L-Lys-D-Ala-|-D-Ala. Also transpeptidation of peptidyl-alanyl moieties that are N-acyl substituents of D-alanine.</text>
        <dbReference type="EC" id="3.4.16.4"/>
    </reaction>
</comment>
<comment type="caution">
    <text evidence="20">The sequence shown here is derived from an EMBL/GenBank/DDBJ whole genome shotgun (WGS) entry which is preliminary data.</text>
</comment>
<keyword evidence="12 17" id="KW-0472">Membrane</keyword>
<evidence type="ECO:0000313" key="21">
    <source>
        <dbReference type="Proteomes" id="UP000034704"/>
    </source>
</evidence>
<evidence type="ECO:0000256" key="7">
    <source>
        <dbReference type="ARBA" id="ARBA00022676"/>
    </source>
</evidence>